<dbReference type="InterPro" id="IPR023757">
    <property type="entry name" value="THcHDO_hydrolase_firmi"/>
</dbReference>
<keyword evidence="2 7" id="KW-0479">Metal-binding</keyword>
<comment type="cofactor">
    <cofactor evidence="7">
        <name>Mg(2+)</name>
        <dbReference type="ChEBI" id="CHEBI:18420"/>
    </cofactor>
    <text evidence="7">Binds 1 Mg(2+) ion per subunit.</text>
</comment>
<evidence type="ECO:0000256" key="4">
    <source>
        <dbReference type="ARBA" id="ARBA00022842"/>
    </source>
</evidence>
<feature type="binding site" evidence="7">
    <location>
        <position position="65"/>
    </location>
    <ligand>
        <name>thiamine diphosphate</name>
        <dbReference type="ChEBI" id="CHEBI:58937"/>
    </ligand>
</feature>
<evidence type="ECO:0000256" key="5">
    <source>
        <dbReference type="ARBA" id="ARBA00023027"/>
    </source>
</evidence>
<evidence type="ECO:0000313" key="12">
    <source>
        <dbReference type="Proteomes" id="UP000215694"/>
    </source>
</evidence>
<feature type="domain" description="Thiamine pyrophosphate enzyme central" evidence="8">
    <location>
        <begin position="219"/>
        <end position="351"/>
    </location>
</feature>
<dbReference type="InterPro" id="IPR012001">
    <property type="entry name" value="Thiamin_PyroP_enz_TPP-bd_dom"/>
</dbReference>
<accession>A0A371J5X4</accession>
<dbReference type="PANTHER" id="PTHR18968:SF9">
    <property type="entry name" value="3D-(3,5_4)-TRIHYDROXYCYCLOHEXANE-1,2-DIONE HYDROLASE"/>
    <property type="match status" value="1"/>
</dbReference>
<dbReference type="CDD" id="cd02003">
    <property type="entry name" value="TPP_IolD"/>
    <property type="match status" value="1"/>
</dbReference>
<dbReference type="GO" id="GO:0005948">
    <property type="term" value="C:acetolactate synthase complex"/>
    <property type="evidence" value="ECO:0007669"/>
    <property type="project" value="TreeGrafter"/>
</dbReference>
<evidence type="ECO:0000256" key="2">
    <source>
        <dbReference type="ARBA" id="ARBA00022723"/>
    </source>
</evidence>
<dbReference type="InterPro" id="IPR045229">
    <property type="entry name" value="TPP_enz"/>
</dbReference>
<feature type="region of interest" description="Thiamine pyrophosphate binding" evidence="7">
    <location>
        <begin position="439"/>
        <end position="519"/>
    </location>
</feature>
<dbReference type="NCBIfam" id="TIGR04377">
    <property type="entry name" value="myo_inos_iolD"/>
    <property type="match status" value="1"/>
</dbReference>
<dbReference type="InterPro" id="IPR029061">
    <property type="entry name" value="THDP-binding"/>
</dbReference>
<dbReference type="SUPFAM" id="SSF52518">
    <property type="entry name" value="Thiamin diphosphate-binding fold (THDP-binding)"/>
    <property type="match status" value="2"/>
</dbReference>
<dbReference type="OrthoDB" id="4494979at2"/>
<keyword evidence="5 7" id="KW-0520">NAD</keyword>
<dbReference type="CDD" id="cd07035">
    <property type="entry name" value="TPP_PYR_POX_like"/>
    <property type="match status" value="1"/>
</dbReference>
<proteinExistence type="inferred from homology"/>
<reference evidence="11 12" key="1">
    <citation type="journal article" date="2017" name="Genome Announc.">
        <title>Draft Genome Sequence of Romboutsia weinsteinii sp. nov. Strain CCRI-19649(T) Isolated from Surface Water.</title>
        <authorList>
            <person name="Maheux A.F."/>
            <person name="Boudreau D.K."/>
            <person name="Berube E."/>
            <person name="Boissinot M."/>
            <person name="Cantin P."/>
            <person name="Raymond F."/>
            <person name="Corbeil J."/>
            <person name="Omar R.F."/>
            <person name="Bergeron M.G."/>
        </authorList>
    </citation>
    <scope>NUCLEOTIDE SEQUENCE [LARGE SCALE GENOMIC DNA]</scope>
    <source>
        <strain evidence="11 12">CCRI-19649</strain>
    </source>
</reference>
<evidence type="ECO:0000313" key="11">
    <source>
        <dbReference type="EMBL" id="RDY28078.1"/>
    </source>
</evidence>
<dbReference type="AlphaFoldDB" id="A0A371J5X4"/>
<comment type="function">
    <text evidence="7">Involved in the cleavage of the C1-C2 bond of 3D-(3,5/4)-trihydroxycyclohexane-1,2-dione (THcHDO) to yield 5-deoxy-glucuronate (5DG).</text>
</comment>
<keyword evidence="6 7" id="KW-0786">Thiamine pyrophosphate</keyword>
<dbReference type="PANTHER" id="PTHR18968">
    <property type="entry name" value="THIAMINE PYROPHOSPHATE ENZYMES"/>
    <property type="match status" value="1"/>
</dbReference>
<keyword evidence="12" id="KW-1185">Reference proteome</keyword>
<comment type="caution">
    <text evidence="11">The sequence shown here is derived from an EMBL/GenBank/DDBJ whole genome shotgun (WGS) entry which is preliminary data.</text>
</comment>
<dbReference type="HAMAP" id="MF_01669">
    <property type="entry name" value="IolD"/>
    <property type="match status" value="1"/>
</dbReference>
<dbReference type="GO" id="GO:0030976">
    <property type="term" value="F:thiamine pyrophosphate binding"/>
    <property type="evidence" value="ECO:0007669"/>
    <property type="project" value="UniProtKB-UniRule"/>
</dbReference>
<dbReference type="GO" id="GO:0000287">
    <property type="term" value="F:magnesium ion binding"/>
    <property type="evidence" value="ECO:0007669"/>
    <property type="project" value="UniProtKB-UniRule"/>
</dbReference>
<feature type="domain" description="Thiamine pyrophosphate enzyme TPP-binding" evidence="9">
    <location>
        <begin position="437"/>
        <end position="596"/>
    </location>
</feature>
<comment type="pathway">
    <text evidence="7">Polyol metabolism; myo-inositol degradation into acetyl-CoA; acetyl-CoA from myo-inositol: step 3/7.</text>
</comment>
<dbReference type="InterPro" id="IPR011766">
    <property type="entry name" value="TPP_enzyme_TPP-bd"/>
</dbReference>
<name>A0A371J5X4_9FIRM</name>
<dbReference type="Pfam" id="PF00205">
    <property type="entry name" value="TPP_enzyme_M"/>
    <property type="match status" value="1"/>
</dbReference>
<dbReference type="Gene3D" id="3.40.50.970">
    <property type="match status" value="2"/>
</dbReference>
<dbReference type="UniPathway" id="UPA00076">
    <property type="reaction ID" value="UER00145"/>
</dbReference>
<dbReference type="InterPro" id="IPR000399">
    <property type="entry name" value="TPP-bd_CS"/>
</dbReference>
<comment type="cofactor">
    <cofactor evidence="7">
        <name>thiamine diphosphate</name>
        <dbReference type="ChEBI" id="CHEBI:58937"/>
    </cofactor>
    <text evidence="7">Binds 1 thiamine pyrophosphate per subunit.</text>
</comment>
<keyword evidence="3 7" id="KW-0378">Hydrolase</keyword>
<organism evidence="11 12">
    <name type="scientific">Romboutsia weinsteinii</name>
    <dbReference type="NCBI Taxonomy" id="2020949"/>
    <lineage>
        <taxon>Bacteria</taxon>
        <taxon>Bacillati</taxon>
        <taxon>Bacillota</taxon>
        <taxon>Clostridia</taxon>
        <taxon>Peptostreptococcales</taxon>
        <taxon>Peptostreptococcaceae</taxon>
        <taxon>Romboutsia</taxon>
    </lineage>
</organism>
<dbReference type="GO" id="GO:0050660">
    <property type="term" value="F:flavin adenine dinucleotide binding"/>
    <property type="evidence" value="ECO:0007669"/>
    <property type="project" value="TreeGrafter"/>
</dbReference>
<dbReference type="GO" id="GO:0019310">
    <property type="term" value="P:inositol catabolic process"/>
    <property type="evidence" value="ECO:0007669"/>
    <property type="project" value="UniProtKB-UniRule"/>
</dbReference>
<dbReference type="EC" id="3.7.1.22" evidence="7"/>
<feature type="binding site" evidence="7">
    <location>
        <position position="490"/>
    </location>
    <ligand>
        <name>Mg(2+)</name>
        <dbReference type="ChEBI" id="CHEBI:18420"/>
    </ligand>
</feature>
<evidence type="ECO:0000256" key="1">
    <source>
        <dbReference type="ARBA" id="ARBA00007812"/>
    </source>
</evidence>
<dbReference type="InterPro" id="IPR012000">
    <property type="entry name" value="Thiamin_PyroP_enz_cen_dom"/>
</dbReference>
<dbReference type="Proteomes" id="UP000215694">
    <property type="component" value="Unassembled WGS sequence"/>
</dbReference>
<evidence type="ECO:0000256" key="3">
    <source>
        <dbReference type="ARBA" id="ARBA00022801"/>
    </source>
</evidence>
<protein>
    <recommendedName>
        <fullName evidence="7">3D-(3,5/4)-trihydroxycyclohexane-1,2-dione hydrolase</fullName>
        <shortName evidence="7">THcHDO hydrolase</shortName>
        <ecNumber evidence="7">3.7.1.22</ecNumber>
    </recommendedName>
</protein>
<dbReference type="GO" id="GO:0102481">
    <property type="term" value="F:3D-(3,5/4)-trihydroxycyclohexane-1,2-dione hydrolase activity"/>
    <property type="evidence" value="ECO:0007669"/>
    <property type="project" value="UniProtKB-EC"/>
</dbReference>
<keyword evidence="4 7" id="KW-0460">Magnesium</keyword>
<evidence type="ECO:0000259" key="8">
    <source>
        <dbReference type="Pfam" id="PF00205"/>
    </source>
</evidence>
<dbReference type="Pfam" id="PF02775">
    <property type="entry name" value="TPP_enzyme_C"/>
    <property type="match status" value="1"/>
</dbReference>
<evidence type="ECO:0000259" key="10">
    <source>
        <dbReference type="Pfam" id="PF02776"/>
    </source>
</evidence>
<dbReference type="Pfam" id="PF02776">
    <property type="entry name" value="TPP_enzyme_N"/>
    <property type="match status" value="1"/>
</dbReference>
<comment type="catalytic activity">
    <reaction evidence="7">
        <text>3D-3,5/4-trihydroxycyclohexane-1,2-dione + H2O = 5-deoxy-D-glucuronate + H(+)</text>
        <dbReference type="Rhea" id="RHEA:25836"/>
        <dbReference type="ChEBI" id="CHEBI:15377"/>
        <dbReference type="ChEBI" id="CHEBI:15378"/>
        <dbReference type="ChEBI" id="CHEBI:28446"/>
        <dbReference type="ChEBI" id="CHEBI:58852"/>
        <dbReference type="EC" id="3.7.1.22"/>
    </reaction>
</comment>
<evidence type="ECO:0000259" key="9">
    <source>
        <dbReference type="Pfam" id="PF02775"/>
    </source>
</evidence>
<feature type="binding site" evidence="7">
    <location>
        <position position="517"/>
    </location>
    <ligand>
        <name>Mg(2+)</name>
        <dbReference type="ChEBI" id="CHEBI:18420"/>
    </ligand>
</feature>
<dbReference type="EMBL" id="NOJY02000009">
    <property type="protein sequence ID" value="RDY28078.1"/>
    <property type="molecule type" value="Genomic_DNA"/>
</dbReference>
<dbReference type="PROSITE" id="PS00187">
    <property type="entry name" value="TPP_ENZYMES"/>
    <property type="match status" value="1"/>
</dbReference>
<dbReference type="Gene3D" id="3.40.50.1220">
    <property type="entry name" value="TPP-binding domain"/>
    <property type="match status" value="1"/>
</dbReference>
<feature type="domain" description="Thiamine pyrophosphate enzyme N-terminal TPP-binding" evidence="10">
    <location>
        <begin position="31"/>
        <end position="132"/>
    </location>
</feature>
<dbReference type="SUPFAM" id="SSF52467">
    <property type="entry name" value="DHS-like NAD/FAD-binding domain"/>
    <property type="match status" value="1"/>
</dbReference>
<gene>
    <name evidence="7 11" type="primary">iolD</name>
    <name evidence="11" type="ORF">CHL78_007185</name>
</gene>
<dbReference type="GO" id="GO:0009097">
    <property type="term" value="P:isoleucine biosynthetic process"/>
    <property type="evidence" value="ECO:0007669"/>
    <property type="project" value="TreeGrafter"/>
</dbReference>
<dbReference type="GO" id="GO:0009099">
    <property type="term" value="P:L-valine biosynthetic process"/>
    <property type="evidence" value="ECO:0007669"/>
    <property type="project" value="TreeGrafter"/>
</dbReference>
<sequence length="641" mass="70871">MKTIKMTVAQAVVKFLDSQYISFDREESKFVEGIFTIFGHGNVVGLGQALDENPGNLKVHQGRNEQGMALAAMGFAKQNNRKKIYAATSSVGPGAANMLTAAACATANNIPLLLLPGDVFSTRQPDPVLQQIEQPHNLSISTNDAFRPVCKYWDRVTRPEQLMSAMINAMRVLTDMGNTGAVCVALPQDVQGEVYDFPETFFKKRVHKMVRQLPSQEELEEAVTLIKSKKKPLIICGGGVKYSEAGKDLLDFANKFNIPFAETQAGKSAISCNEELNLGGIGVTGNLAANMIARDCDLVIGVGTRFTDFTTGSKSLFKDDEVEFLTINTSRFDASKLDAVSLVGDAKLTLEYITNHIEYYKSGYENEIQYVKQLWKEELNRLNNIEYTEGFEPEVEERVETAIEDFIKVHDSVLTQTRALGVINEALKENSIIVGAAGSLPGDLQRVWQASEKDSYHMEYGYSCMGYEIAASLGAKLAKPEKEVYAMVGDGSYLMLHTELVTAIQEKQKINLLLFDNCGFGCINNLQMGNGIGSLCTEFRYRNDETNKLDGDYIGIDFAKVASGYGAKTYTVKTVEELKLALEDSKKQTLPTLIDIKVLPKTMTHGYDAWWHVGIAGMSKIDSVVKSFEDKKANLNTARQY</sequence>
<evidence type="ECO:0000256" key="7">
    <source>
        <dbReference type="HAMAP-Rule" id="MF_01669"/>
    </source>
</evidence>
<dbReference type="RefSeq" id="WP_094367768.1">
    <property type="nucleotide sequence ID" value="NZ_NOJY02000009.1"/>
</dbReference>
<dbReference type="GO" id="GO:0003984">
    <property type="term" value="F:acetolactate synthase activity"/>
    <property type="evidence" value="ECO:0007669"/>
    <property type="project" value="TreeGrafter"/>
</dbReference>
<dbReference type="InterPro" id="IPR030817">
    <property type="entry name" value="Myo_inos_IolD"/>
</dbReference>
<dbReference type="InterPro" id="IPR029035">
    <property type="entry name" value="DHS-like_NAD/FAD-binding_dom"/>
</dbReference>
<evidence type="ECO:0000256" key="6">
    <source>
        <dbReference type="ARBA" id="ARBA00023052"/>
    </source>
</evidence>
<comment type="similarity">
    <text evidence="1 7">Belongs to the TPP enzyme family.</text>
</comment>